<evidence type="ECO:0000313" key="2">
    <source>
        <dbReference type="EMBL" id="KDQ52154.1"/>
    </source>
</evidence>
<dbReference type="EMBL" id="KL197742">
    <property type="protein sequence ID" value="KDQ52154.1"/>
    <property type="molecule type" value="Genomic_DNA"/>
</dbReference>
<gene>
    <name evidence="2" type="ORF">JAAARDRAFT_50415</name>
</gene>
<dbReference type="AlphaFoldDB" id="A0A067PBK8"/>
<sequence>MRWSPRAVRQAPQRGGNEVLVVPNRKLEKQRQCSLCRMTVSLQRIDGKQGRRMESLSEGRGAEVALHDYTPSDAKPTSNRNHEQSTAWTSHPPYVMEHPPSVFNVLAVFGLEMHEVDSLGQGGSPLLPFANFVLTSVLTTSGCVRAIWLEWESPPVMVFNACSVVTLQGFDHPEDVEPHHEPGSVGVATRWWLYRNQMFEKPRQGWVKPSETKVREVLSIELFVKRGVVIGIIMRNTSGTEERLMGCVGNKVEGTDSYRNRQVSNGKVPQEGRVD</sequence>
<keyword evidence="3" id="KW-1185">Reference proteome</keyword>
<evidence type="ECO:0000313" key="3">
    <source>
        <dbReference type="Proteomes" id="UP000027265"/>
    </source>
</evidence>
<dbReference type="InParanoid" id="A0A067PBK8"/>
<protein>
    <submittedName>
        <fullName evidence="2">Uncharacterized protein</fullName>
    </submittedName>
</protein>
<organism evidence="2 3">
    <name type="scientific">Jaapia argillacea MUCL 33604</name>
    <dbReference type="NCBI Taxonomy" id="933084"/>
    <lineage>
        <taxon>Eukaryota</taxon>
        <taxon>Fungi</taxon>
        <taxon>Dikarya</taxon>
        <taxon>Basidiomycota</taxon>
        <taxon>Agaricomycotina</taxon>
        <taxon>Agaricomycetes</taxon>
        <taxon>Agaricomycetidae</taxon>
        <taxon>Jaapiales</taxon>
        <taxon>Jaapiaceae</taxon>
        <taxon>Jaapia</taxon>
    </lineage>
</organism>
<accession>A0A067PBK8</accession>
<dbReference type="Proteomes" id="UP000027265">
    <property type="component" value="Unassembled WGS sequence"/>
</dbReference>
<evidence type="ECO:0000256" key="1">
    <source>
        <dbReference type="SAM" id="MobiDB-lite"/>
    </source>
</evidence>
<feature type="region of interest" description="Disordered" evidence="1">
    <location>
        <begin position="256"/>
        <end position="275"/>
    </location>
</feature>
<dbReference type="HOGENOM" id="CLU_1012156_0_0_1"/>
<reference evidence="3" key="1">
    <citation type="journal article" date="2014" name="Proc. Natl. Acad. Sci. U.S.A.">
        <title>Extensive sampling of basidiomycete genomes demonstrates inadequacy of the white-rot/brown-rot paradigm for wood decay fungi.</title>
        <authorList>
            <person name="Riley R."/>
            <person name="Salamov A.A."/>
            <person name="Brown D.W."/>
            <person name="Nagy L.G."/>
            <person name="Floudas D."/>
            <person name="Held B.W."/>
            <person name="Levasseur A."/>
            <person name="Lombard V."/>
            <person name="Morin E."/>
            <person name="Otillar R."/>
            <person name="Lindquist E.A."/>
            <person name="Sun H."/>
            <person name="LaButti K.M."/>
            <person name="Schmutz J."/>
            <person name="Jabbour D."/>
            <person name="Luo H."/>
            <person name="Baker S.E."/>
            <person name="Pisabarro A.G."/>
            <person name="Walton J.D."/>
            <person name="Blanchette R.A."/>
            <person name="Henrissat B."/>
            <person name="Martin F."/>
            <person name="Cullen D."/>
            <person name="Hibbett D.S."/>
            <person name="Grigoriev I.V."/>
        </authorList>
    </citation>
    <scope>NUCLEOTIDE SEQUENCE [LARGE SCALE GENOMIC DNA]</scope>
    <source>
        <strain evidence="3">MUCL 33604</strain>
    </source>
</reference>
<name>A0A067PBK8_9AGAM</name>
<proteinExistence type="predicted"/>